<dbReference type="Gene3D" id="3.30.1950.10">
    <property type="entry name" value="wza like domain"/>
    <property type="match status" value="1"/>
</dbReference>
<dbReference type="Proteomes" id="UP001319104">
    <property type="component" value="Unassembled WGS sequence"/>
</dbReference>
<keyword evidence="6 17" id="KW-0812">Transmembrane</keyword>
<keyword evidence="5" id="KW-0762">Sugar transport</keyword>
<dbReference type="GO" id="GO:0015288">
    <property type="term" value="F:porin activity"/>
    <property type="evidence" value="ECO:0007669"/>
    <property type="project" value="UniProtKB-KW"/>
</dbReference>
<evidence type="ECO:0000256" key="1">
    <source>
        <dbReference type="ARBA" id="ARBA00004571"/>
    </source>
</evidence>
<keyword evidence="23" id="KW-1185">Reference proteome</keyword>
<evidence type="ECO:0000256" key="5">
    <source>
        <dbReference type="ARBA" id="ARBA00022597"/>
    </source>
</evidence>
<evidence type="ECO:0000256" key="11">
    <source>
        <dbReference type="ARBA" id="ARBA00023136"/>
    </source>
</evidence>
<evidence type="ECO:0000256" key="7">
    <source>
        <dbReference type="ARBA" id="ARBA00022729"/>
    </source>
</evidence>
<evidence type="ECO:0000256" key="2">
    <source>
        <dbReference type="ARBA" id="ARBA00009450"/>
    </source>
</evidence>
<keyword evidence="11 17" id="KW-0472">Membrane</keyword>
<dbReference type="InterPro" id="IPR054765">
    <property type="entry name" value="SLBB_dom"/>
</dbReference>
<dbReference type="InterPro" id="IPR049712">
    <property type="entry name" value="Poly_export"/>
</dbReference>
<evidence type="ECO:0000256" key="15">
    <source>
        <dbReference type="SAM" id="Coils"/>
    </source>
</evidence>
<evidence type="ECO:0000256" key="14">
    <source>
        <dbReference type="ARBA" id="ARBA00023288"/>
    </source>
</evidence>
<evidence type="ECO:0000256" key="16">
    <source>
        <dbReference type="SAM" id="MobiDB-lite"/>
    </source>
</evidence>
<evidence type="ECO:0000259" key="20">
    <source>
        <dbReference type="Pfam" id="PF10531"/>
    </source>
</evidence>
<gene>
    <name evidence="22" type="ORF">KI659_16820</name>
</gene>
<sequence>MKQLSLFLLFFLVSVIAYAQSLQDIQNVKVDNLSDAQIEQLIKRAEQQGISEQQIPQMAQERGMPPQEVSKLRQRIQELRSGRRGDQAQQQRGDRRMQGRDSRTVEGEVDELEAIFDSLRRSDPYYDLTPKQKKIFGYTLFHNRELTFNPSMNIPTPQNYTIGAGDQLLIDVYGASQQEYDLTVNPEGRVFIPNVGPVQVGGLSVEAATSRLTNSLSNIYSGLRGSNPNTFLQIRLGNIRTIKVSMVGELRKPGTYTLPSFASVFNGLFAAGGPNENGSFRHVQVYRDSKMIGEVDIYDFLVRGGQDSNIMLRDNDVVIVQPVRRRVEIDGPVRRPGLFEIKPDESLEDLIEFAGGFSDRAFQNRVTVRRSTGSEMQVDDIGSDFYATFTPRDGDVYKVGEILERYENRVQVSGAVFRPGEFALTEGLTLKDLIEKAGGLRGDAFTNRATLYRTKENFRQEILSIDLEHVMDGSIGDVTLRREDILNVASIYDIKEEYYVQVSGEVNRTGVYQYADNMTVGDLVVKSRGFKESATNSFIEIARRVKNDPTGKIAEIITIEIDKDLNVRPEDAGITLEPFDHVFIRKSPGFQREKVVKVEGEVLYPGDFALGKTDERISDVLKRAGGMNQFAYPKGATLIRRTEFYKTLEEEERKLKNLQSLLDHIDRGDNVDNSETEMELLKRLEKRVEVLREERDKRREEEKDANLGFIEDRYAALDGADTSSVKLTIRETELVGIELEKIIQNPRSKYDLILQEGDVLSIPKELQTVRMRGEVLYPTTARYDNNRSFRNYISRAGGYTESSRRSRAYVVYANGDVQRTRSFLGLKFYPNIEPGAEIIVPEKPERPPMPPQAWVAIGTGLATMALVVTQVLNNLN</sequence>
<feature type="region of interest" description="Disordered" evidence="16">
    <location>
        <begin position="78"/>
        <end position="106"/>
    </location>
</feature>
<keyword evidence="12" id="KW-0564">Palmitate</keyword>
<dbReference type="Pfam" id="PF02563">
    <property type="entry name" value="Poly_export"/>
    <property type="match status" value="1"/>
</dbReference>
<evidence type="ECO:0000256" key="12">
    <source>
        <dbReference type="ARBA" id="ARBA00023139"/>
    </source>
</evidence>
<evidence type="ECO:0000256" key="8">
    <source>
        <dbReference type="ARBA" id="ARBA00023047"/>
    </source>
</evidence>
<dbReference type="Pfam" id="PF10531">
    <property type="entry name" value="SLBB"/>
    <property type="match status" value="4"/>
</dbReference>
<keyword evidence="13" id="KW-0998">Cell outer membrane</keyword>
<keyword evidence="3" id="KW-0813">Transport</keyword>
<comment type="subcellular location">
    <subcellularLocation>
        <location evidence="1">Cell outer membrane</location>
        <topology evidence="1">Multi-pass membrane protein</topology>
    </subcellularLocation>
</comment>
<feature type="domain" description="Polysaccharide export protein N-terminal" evidence="19">
    <location>
        <begin position="155"/>
        <end position="220"/>
    </location>
</feature>
<protein>
    <submittedName>
        <fullName evidence="22">SLBB domain-containing protein</fullName>
    </submittedName>
</protein>
<evidence type="ECO:0000256" key="13">
    <source>
        <dbReference type="ARBA" id="ARBA00023237"/>
    </source>
</evidence>
<dbReference type="InterPro" id="IPR019554">
    <property type="entry name" value="Soluble_ligand-bd"/>
</dbReference>
<dbReference type="GO" id="GO:0009279">
    <property type="term" value="C:cell outer membrane"/>
    <property type="evidence" value="ECO:0007669"/>
    <property type="project" value="UniProtKB-SubCell"/>
</dbReference>
<feature type="domain" description="Soluble ligand binding" evidence="20">
    <location>
        <begin position="243"/>
        <end position="293"/>
    </location>
</feature>
<proteinExistence type="inferred from homology"/>
<feature type="coiled-coil region" evidence="15">
    <location>
        <begin position="641"/>
        <end position="701"/>
    </location>
</feature>
<dbReference type="GO" id="GO:0006811">
    <property type="term" value="P:monoatomic ion transport"/>
    <property type="evidence" value="ECO:0007669"/>
    <property type="project" value="UniProtKB-KW"/>
</dbReference>
<evidence type="ECO:0000313" key="22">
    <source>
        <dbReference type="EMBL" id="MBS9525684.1"/>
    </source>
</evidence>
<feature type="domain" description="Soluble ligand binding" evidence="20">
    <location>
        <begin position="499"/>
        <end position="550"/>
    </location>
</feature>
<evidence type="ECO:0000313" key="23">
    <source>
        <dbReference type="Proteomes" id="UP001319104"/>
    </source>
</evidence>
<dbReference type="PANTHER" id="PTHR33619:SF3">
    <property type="entry name" value="POLYSACCHARIDE EXPORT PROTEIN GFCE-RELATED"/>
    <property type="match status" value="1"/>
</dbReference>
<feature type="domain" description="SLBB" evidence="21">
    <location>
        <begin position="409"/>
        <end position="488"/>
    </location>
</feature>
<keyword evidence="15" id="KW-0175">Coiled coil</keyword>
<feature type="chain" id="PRO_5043055990" evidence="18">
    <location>
        <begin position="20"/>
        <end position="876"/>
    </location>
</feature>
<evidence type="ECO:0000256" key="9">
    <source>
        <dbReference type="ARBA" id="ARBA00023065"/>
    </source>
</evidence>
<dbReference type="AlphaFoldDB" id="A0AAP2CKY6"/>
<evidence type="ECO:0000256" key="17">
    <source>
        <dbReference type="SAM" id="Phobius"/>
    </source>
</evidence>
<evidence type="ECO:0000256" key="10">
    <source>
        <dbReference type="ARBA" id="ARBA00023114"/>
    </source>
</evidence>
<feature type="signal peptide" evidence="18">
    <location>
        <begin position="1"/>
        <end position="19"/>
    </location>
</feature>
<evidence type="ECO:0000259" key="21">
    <source>
        <dbReference type="Pfam" id="PF22461"/>
    </source>
</evidence>
<dbReference type="PANTHER" id="PTHR33619">
    <property type="entry name" value="POLYSACCHARIDE EXPORT PROTEIN GFCE-RELATED"/>
    <property type="match status" value="1"/>
</dbReference>
<dbReference type="RefSeq" id="WP_213946545.1">
    <property type="nucleotide sequence ID" value="NZ_JAHCMY010000017.1"/>
</dbReference>
<accession>A0AAP2CKY6</accession>
<feature type="transmembrane region" description="Helical" evidence="17">
    <location>
        <begin position="853"/>
        <end position="872"/>
    </location>
</feature>
<keyword evidence="10" id="KW-0626">Porin</keyword>
<evidence type="ECO:0000256" key="6">
    <source>
        <dbReference type="ARBA" id="ARBA00022692"/>
    </source>
</evidence>
<keyword evidence="17" id="KW-1133">Transmembrane helix</keyword>
<evidence type="ECO:0000256" key="4">
    <source>
        <dbReference type="ARBA" id="ARBA00022452"/>
    </source>
</evidence>
<evidence type="ECO:0000256" key="18">
    <source>
        <dbReference type="SAM" id="SignalP"/>
    </source>
</evidence>
<keyword evidence="8" id="KW-0625">Polysaccharide transport</keyword>
<comment type="similarity">
    <text evidence="2">Belongs to the BexD/CtrA/VexA family.</text>
</comment>
<name>A0AAP2CKY6_9BACT</name>
<dbReference type="InterPro" id="IPR003715">
    <property type="entry name" value="Poly_export_N"/>
</dbReference>
<reference evidence="22 23" key="1">
    <citation type="submission" date="2021-05" db="EMBL/GenBank/DDBJ databases">
        <authorList>
            <person name="Zhang Z.D."/>
            <person name="Osman G."/>
        </authorList>
    </citation>
    <scope>NUCLEOTIDE SEQUENCE [LARGE SCALE GENOMIC DNA]</scope>
    <source>
        <strain evidence="22 23">KCTC 32217</strain>
    </source>
</reference>
<keyword evidence="4" id="KW-1134">Transmembrane beta strand</keyword>
<dbReference type="GO" id="GO:0015159">
    <property type="term" value="F:polysaccharide transmembrane transporter activity"/>
    <property type="evidence" value="ECO:0007669"/>
    <property type="project" value="InterPro"/>
</dbReference>
<organism evidence="22 23">
    <name type="scientific">Litoribacter ruber</name>
    <dbReference type="NCBI Taxonomy" id="702568"/>
    <lineage>
        <taxon>Bacteria</taxon>
        <taxon>Pseudomonadati</taxon>
        <taxon>Bacteroidota</taxon>
        <taxon>Cytophagia</taxon>
        <taxon>Cytophagales</taxon>
        <taxon>Cyclobacteriaceae</taxon>
        <taxon>Litoribacter</taxon>
    </lineage>
</organism>
<dbReference type="GO" id="GO:0046930">
    <property type="term" value="C:pore complex"/>
    <property type="evidence" value="ECO:0007669"/>
    <property type="project" value="UniProtKB-KW"/>
</dbReference>
<keyword evidence="14" id="KW-0449">Lipoprotein</keyword>
<keyword evidence="7 18" id="KW-0732">Signal</keyword>
<feature type="domain" description="Soluble ligand binding" evidence="20">
    <location>
        <begin position="327"/>
        <end position="379"/>
    </location>
</feature>
<feature type="domain" description="Soluble ligand binding" evidence="20">
    <location>
        <begin position="595"/>
        <end position="641"/>
    </location>
</feature>
<dbReference type="Pfam" id="PF22461">
    <property type="entry name" value="SLBB_2"/>
    <property type="match status" value="1"/>
</dbReference>
<keyword evidence="9" id="KW-0406">Ion transport</keyword>
<evidence type="ECO:0000256" key="3">
    <source>
        <dbReference type="ARBA" id="ARBA00022448"/>
    </source>
</evidence>
<comment type="caution">
    <text evidence="22">The sequence shown here is derived from an EMBL/GenBank/DDBJ whole genome shotgun (WGS) entry which is preliminary data.</text>
</comment>
<dbReference type="EMBL" id="JAHCMY010000017">
    <property type="protein sequence ID" value="MBS9525684.1"/>
    <property type="molecule type" value="Genomic_DNA"/>
</dbReference>
<dbReference type="Gene3D" id="3.10.560.10">
    <property type="entry name" value="Outer membrane lipoprotein wza domain like"/>
    <property type="match status" value="6"/>
</dbReference>
<evidence type="ECO:0000259" key="19">
    <source>
        <dbReference type="Pfam" id="PF02563"/>
    </source>
</evidence>